<dbReference type="GO" id="GO:0005737">
    <property type="term" value="C:cytoplasm"/>
    <property type="evidence" value="ECO:0007669"/>
    <property type="project" value="TreeGrafter"/>
</dbReference>
<feature type="domain" description="Protein kinase" evidence="3">
    <location>
        <begin position="51"/>
        <end position="327"/>
    </location>
</feature>
<dbReference type="FunFam" id="1.10.510.10:FF:000571">
    <property type="entry name" value="Maternal embryonic leucine zipper kinase"/>
    <property type="match status" value="1"/>
</dbReference>
<sequence length="627" mass="71143">MYRARRRLLGGVMQQHTNMVGTFWIPGGLHSLDLLWLCDFKAVLVGNSRGRTFDDDAGGGALRLPQMIVLHTPFAIHSRFTFQVAVKIMDMDKIKEEYVIKNLYREATIMAKLNHPCISALFQTMQRSDNVYYLVTELVSGGDLCTFIKSQRNGKLEERATRIYARQFASALSHMHNLGVVHRDLKMENVILNSIQTQIKIVDFGLSNIWTQETMLRTHCGSPEYAAPELFVTGKKYGPEVDLWSLGIILYGMVVGQLPFVCGKSESLSSQERRKKLVLLINRGLVSNQKRALAPFSSDFRHLVNTLLNADADKRLGVKELITHPWITEKGKKYIRTNPLKHLDKQMQAKIISEVSLLTDVNPETVVDLIKSEPFDKVAGMYHILSHRHRLNQLNGDGVTKNLGSEIILNCEHSSLYFKEFPTRGRPCSGHPDNCQIEDKELKKSKKQTQMDINRIPDYRQIKSPTLRRKAYSAALDKKSTSNSNTKPRENKHALLDLTENGVDVNDVKNIVCSRTKNPLGFYDGIKCTKVHKEDKSKIPIIRQTQSANVKSKPKAKEKITKDVKKMHSLDEALATKVKKVEKFDCNLKVPKKDALFSIEDYERVKLRSQLASGKKAFVKKQTKNGG</sequence>
<evidence type="ECO:0000313" key="5">
    <source>
        <dbReference type="Proteomes" id="UP001154078"/>
    </source>
</evidence>
<proteinExistence type="predicted"/>
<dbReference type="InterPro" id="IPR011009">
    <property type="entry name" value="Kinase-like_dom_sf"/>
</dbReference>
<evidence type="ECO:0000313" key="4">
    <source>
        <dbReference type="EMBL" id="CAH0551637.1"/>
    </source>
</evidence>
<reference evidence="4" key="1">
    <citation type="submission" date="2021-12" db="EMBL/GenBank/DDBJ databases">
        <authorList>
            <person name="King R."/>
        </authorList>
    </citation>
    <scope>NUCLEOTIDE SEQUENCE</scope>
</reference>
<keyword evidence="2" id="KW-0067">ATP-binding</keyword>
<keyword evidence="5" id="KW-1185">Reference proteome</keyword>
<dbReference type="AlphaFoldDB" id="A0A9P0FFZ0"/>
<dbReference type="GO" id="GO:0005524">
    <property type="term" value="F:ATP binding"/>
    <property type="evidence" value="ECO:0007669"/>
    <property type="project" value="UniProtKB-KW"/>
</dbReference>
<dbReference type="InterPro" id="IPR000719">
    <property type="entry name" value="Prot_kinase_dom"/>
</dbReference>
<dbReference type="PROSITE" id="PS00108">
    <property type="entry name" value="PROTEIN_KINASE_ST"/>
    <property type="match status" value="1"/>
</dbReference>
<dbReference type="Gene3D" id="1.10.510.10">
    <property type="entry name" value="Transferase(Phosphotransferase) domain 1"/>
    <property type="match status" value="1"/>
</dbReference>
<dbReference type="GO" id="GO:0035556">
    <property type="term" value="P:intracellular signal transduction"/>
    <property type="evidence" value="ECO:0007669"/>
    <property type="project" value="TreeGrafter"/>
</dbReference>
<evidence type="ECO:0000259" key="3">
    <source>
        <dbReference type="PROSITE" id="PS50011"/>
    </source>
</evidence>
<dbReference type="InterPro" id="IPR008271">
    <property type="entry name" value="Ser/Thr_kinase_AS"/>
</dbReference>
<keyword evidence="1" id="KW-0547">Nucleotide-binding</keyword>
<dbReference type="SMART" id="SM00220">
    <property type="entry name" value="S_TKc"/>
    <property type="match status" value="1"/>
</dbReference>
<organism evidence="4 5">
    <name type="scientific">Brassicogethes aeneus</name>
    <name type="common">Rape pollen beetle</name>
    <name type="synonym">Meligethes aeneus</name>
    <dbReference type="NCBI Taxonomy" id="1431903"/>
    <lineage>
        <taxon>Eukaryota</taxon>
        <taxon>Metazoa</taxon>
        <taxon>Ecdysozoa</taxon>
        <taxon>Arthropoda</taxon>
        <taxon>Hexapoda</taxon>
        <taxon>Insecta</taxon>
        <taxon>Pterygota</taxon>
        <taxon>Neoptera</taxon>
        <taxon>Endopterygota</taxon>
        <taxon>Coleoptera</taxon>
        <taxon>Polyphaga</taxon>
        <taxon>Cucujiformia</taxon>
        <taxon>Nitidulidae</taxon>
        <taxon>Meligethinae</taxon>
        <taxon>Brassicogethes</taxon>
    </lineage>
</organism>
<accession>A0A9P0FFZ0</accession>
<dbReference type="PANTHER" id="PTHR24346:SF79">
    <property type="entry name" value="PROTEIN KINASE DOMAIN-CONTAINING PROTEIN"/>
    <property type="match status" value="1"/>
</dbReference>
<protein>
    <recommendedName>
        <fullName evidence="3">Protein kinase domain-containing protein</fullName>
    </recommendedName>
</protein>
<dbReference type="GO" id="GO:0004674">
    <property type="term" value="F:protein serine/threonine kinase activity"/>
    <property type="evidence" value="ECO:0007669"/>
    <property type="project" value="TreeGrafter"/>
</dbReference>
<dbReference type="OrthoDB" id="193931at2759"/>
<dbReference type="EMBL" id="OV121133">
    <property type="protein sequence ID" value="CAH0551637.1"/>
    <property type="molecule type" value="Genomic_DNA"/>
</dbReference>
<dbReference type="PROSITE" id="PS50011">
    <property type="entry name" value="PROTEIN_KINASE_DOM"/>
    <property type="match status" value="1"/>
</dbReference>
<dbReference type="Proteomes" id="UP001154078">
    <property type="component" value="Chromosome 2"/>
</dbReference>
<evidence type="ECO:0000256" key="2">
    <source>
        <dbReference type="ARBA" id="ARBA00022840"/>
    </source>
</evidence>
<dbReference type="Pfam" id="PF00069">
    <property type="entry name" value="Pkinase"/>
    <property type="match status" value="1"/>
</dbReference>
<gene>
    <name evidence="4" type="ORF">MELIAE_LOCUS4202</name>
</gene>
<dbReference type="PANTHER" id="PTHR24346">
    <property type="entry name" value="MAP/MICROTUBULE AFFINITY-REGULATING KINASE"/>
    <property type="match status" value="1"/>
</dbReference>
<dbReference type="SUPFAM" id="SSF56112">
    <property type="entry name" value="Protein kinase-like (PK-like)"/>
    <property type="match status" value="1"/>
</dbReference>
<evidence type="ECO:0000256" key="1">
    <source>
        <dbReference type="ARBA" id="ARBA00022741"/>
    </source>
</evidence>
<name>A0A9P0FFZ0_BRAAE</name>